<gene>
    <name evidence="1" type="ORF">QAD02_013657</name>
</gene>
<dbReference type="EMBL" id="CM056742">
    <property type="protein sequence ID" value="KAJ8677870.1"/>
    <property type="molecule type" value="Genomic_DNA"/>
</dbReference>
<dbReference type="Proteomes" id="UP001239111">
    <property type="component" value="Chromosome 2"/>
</dbReference>
<reference evidence="1" key="1">
    <citation type="submission" date="2023-04" db="EMBL/GenBank/DDBJ databases">
        <title>A chromosome-level genome assembly of the parasitoid wasp Eretmocerus hayati.</title>
        <authorList>
            <person name="Zhong Y."/>
            <person name="Liu S."/>
            <person name="Liu Y."/>
        </authorList>
    </citation>
    <scope>NUCLEOTIDE SEQUENCE</scope>
    <source>
        <strain evidence="1">ZJU_SS_LIU_2023</strain>
    </source>
</reference>
<name>A0ACC2P393_9HYME</name>
<protein>
    <submittedName>
        <fullName evidence="1">Uncharacterized protein</fullName>
    </submittedName>
</protein>
<sequence>MPFFKVLSADKSSGKLVKGDTIGQITLEAKRKFNITANVKKNGDPIELMLVVVDGIEEDSLNGDEQPDGHGVERVKTNSPSPSYDDSDLRKISDRIPPYVLDHCIKGHYLMASGKRFIVHAVRDYMIEDLRTYSRGTATALCKMMCEKFPTSIHLNASAPTDTHDADNLEIERRQNRDALNRRNDEYGCVNHAPELPRTEAIETQEEKRKKLLDLFNKDAPADSDECESLLEDIYPTLRSLLIAVDRNLDAIMTDWPFLTESLSRMQHCSLLLGKNVIEEWNIRLALMCETMRVFFKSKMVRTKKEEELEMLCAEYKSASETLRSDEPKYQVAFPLLMLYFGEESSHVFRTIDVRSRHHVTLQS</sequence>
<comment type="caution">
    <text evidence="1">The sequence shown here is derived from an EMBL/GenBank/DDBJ whole genome shotgun (WGS) entry which is preliminary data.</text>
</comment>
<accession>A0ACC2P393</accession>
<evidence type="ECO:0000313" key="1">
    <source>
        <dbReference type="EMBL" id="KAJ8677870.1"/>
    </source>
</evidence>
<keyword evidence="2" id="KW-1185">Reference proteome</keyword>
<evidence type="ECO:0000313" key="2">
    <source>
        <dbReference type="Proteomes" id="UP001239111"/>
    </source>
</evidence>
<organism evidence="1 2">
    <name type="scientific">Eretmocerus hayati</name>
    <dbReference type="NCBI Taxonomy" id="131215"/>
    <lineage>
        <taxon>Eukaryota</taxon>
        <taxon>Metazoa</taxon>
        <taxon>Ecdysozoa</taxon>
        <taxon>Arthropoda</taxon>
        <taxon>Hexapoda</taxon>
        <taxon>Insecta</taxon>
        <taxon>Pterygota</taxon>
        <taxon>Neoptera</taxon>
        <taxon>Endopterygota</taxon>
        <taxon>Hymenoptera</taxon>
        <taxon>Apocrita</taxon>
        <taxon>Proctotrupomorpha</taxon>
        <taxon>Chalcidoidea</taxon>
        <taxon>Aphelinidae</taxon>
        <taxon>Aphelininae</taxon>
        <taxon>Eretmocerus</taxon>
    </lineage>
</organism>
<proteinExistence type="predicted"/>